<evidence type="ECO:0000313" key="3">
    <source>
        <dbReference type="Proteomes" id="UP001201273"/>
    </source>
</evidence>
<dbReference type="Pfam" id="PF03961">
    <property type="entry name" value="FapA"/>
    <property type="match status" value="1"/>
</dbReference>
<evidence type="ECO:0000313" key="2">
    <source>
        <dbReference type="EMBL" id="MCE2595199.1"/>
    </source>
</evidence>
<accession>A0ABS8W875</accession>
<comment type="caution">
    <text evidence="2">The sequence shown here is derived from an EMBL/GenBank/DDBJ whole genome shotgun (WGS) entry which is preliminary data.</text>
</comment>
<dbReference type="InterPro" id="IPR046866">
    <property type="entry name" value="FapA_N"/>
</dbReference>
<dbReference type="RefSeq" id="WP_233052694.1">
    <property type="nucleotide sequence ID" value="NZ_JAIMJA010000009.1"/>
</dbReference>
<keyword evidence="3" id="KW-1185">Reference proteome</keyword>
<feature type="domain" description="Flagellar Assembly Protein A N-terminal region" evidence="1">
    <location>
        <begin position="85"/>
        <end position="262"/>
    </location>
</feature>
<dbReference type="InterPro" id="IPR005646">
    <property type="entry name" value="FapA"/>
</dbReference>
<organism evidence="2 3">
    <name type="scientific">Motilimonas cestriensis</name>
    <dbReference type="NCBI Taxonomy" id="2742685"/>
    <lineage>
        <taxon>Bacteria</taxon>
        <taxon>Pseudomonadati</taxon>
        <taxon>Pseudomonadota</taxon>
        <taxon>Gammaproteobacteria</taxon>
        <taxon>Alteromonadales</taxon>
        <taxon>Alteromonadales genera incertae sedis</taxon>
        <taxon>Motilimonas</taxon>
    </lineage>
</organism>
<name>A0ABS8W875_9GAMM</name>
<dbReference type="PANTHER" id="PTHR38032:SF1">
    <property type="entry name" value="RNA-BINDING PROTEIN KHPB N-TERMINAL DOMAIN-CONTAINING PROTEIN"/>
    <property type="match status" value="1"/>
</dbReference>
<gene>
    <name evidence="2" type="ORF">K6Y31_10260</name>
</gene>
<reference evidence="2 3" key="1">
    <citation type="journal article" date="2022" name="Environ. Microbiol. Rep.">
        <title>Eco-phylogenetic analyses reveal divergent evolution of vitamin B12 metabolism in the marine bacterial family 'Psychromonadaceae'.</title>
        <authorList>
            <person name="Jin X."/>
            <person name="Yang Y."/>
            <person name="Cao H."/>
            <person name="Gao B."/>
            <person name="Zhao Z."/>
        </authorList>
    </citation>
    <scope>NUCLEOTIDE SEQUENCE [LARGE SCALE GENOMIC DNA]</scope>
    <source>
        <strain evidence="2 3">MKS20</strain>
    </source>
</reference>
<dbReference type="EMBL" id="JAIMJA010000009">
    <property type="protein sequence ID" value="MCE2595199.1"/>
    <property type="molecule type" value="Genomic_DNA"/>
</dbReference>
<sequence length="553" mass="60431">MISPEFFKLHENNVDLLLTIEPVADIVKEEHLLMALAASPYEKFKPSAVGLAEAVKRFAKQMKNEEKTGDDNKPVIIAQRLDAVISIELDKEKMTAFANATAAWGGNRLDEDTVKEALSSAGVTYGIRINNIVALISTLNKAQPGKVIRAPVAKGLAAKNGTDTRFERLVETLKERIRKPKKLQGGKVDMRDLGALISVSKGKPLMRKHPHTLGEDGFKVTGDVIAHKEGKPLEFDVGKNTEISSKNPNYLVATQTGIPIEIDRGMIVDDVLMIPNVDVGFGHVDFDGSILIKGNICEGMKVRASGDINVGGIVESADVEAGGDLIIEKGVIGHHTDDGDHYSCHLTAHGSIEGVFAQYTKITCNGTLHFNHQLIHCDVTCFDKVEVFDAGGRKGSILGGTVRALKGVTAVNVGADAGTRTEIKMLGDLAAKYLERKVLLQEVEDEEQKLLEIGQAAAKVDQLPDSDKKTTLIHRLSLSKQHEETRIQDVKQRIETIETYIEDYLTQARLTCQGHLYSGVVFSLDEHSLTVERERQAAFVALLDNKLQISPIN</sequence>
<protein>
    <submittedName>
        <fullName evidence="2">FapA family protein</fullName>
    </submittedName>
</protein>
<proteinExistence type="predicted"/>
<dbReference type="InterPro" id="IPR046865">
    <property type="entry name" value="FapA_b_solenoid"/>
</dbReference>
<dbReference type="Pfam" id="PF20250">
    <property type="entry name" value="FapA_N"/>
    <property type="match status" value="1"/>
</dbReference>
<dbReference type="PANTHER" id="PTHR38032">
    <property type="entry name" value="POLYMERASE-RELATED"/>
    <property type="match status" value="1"/>
</dbReference>
<evidence type="ECO:0000259" key="1">
    <source>
        <dbReference type="Pfam" id="PF20250"/>
    </source>
</evidence>
<dbReference type="Proteomes" id="UP001201273">
    <property type="component" value="Unassembled WGS sequence"/>
</dbReference>